<protein>
    <submittedName>
        <fullName evidence="2">Methyltransferase</fullName>
    </submittedName>
</protein>
<dbReference type="CDD" id="cd02440">
    <property type="entry name" value="AdoMet_MTases"/>
    <property type="match status" value="1"/>
</dbReference>
<feature type="domain" description="Methyltransferase" evidence="1">
    <location>
        <begin position="45"/>
        <end position="143"/>
    </location>
</feature>
<dbReference type="InterPro" id="IPR029063">
    <property type="entry name" value="SAM-dependent_MTases_sf"/>
</dbReference>
<keyword evidence="2" id="KW-0489">Methyltransferase</keyword>
<dbReference type="RefSeq" id="WP_204058764.1">
    <property type="nucleotide sequence ID" value="NZ_BAAAGP010000020.1"/>
</dbReference>
<evidence type="ECO:0000313" key="2">
    <source>
        <dbReference type="EMBL" id="GIH41425.1"/>
    </source>
</evidence>
<dbReference type="GO" id="GO:0008168">
    <property type="term" value="F:methyltransferase activity"/>
    <property type="evidence" value="ECO:0007669"/>
    <property type="project" value="UniProtKB-KW"/>
</dbReference>
<name>A0ABQ4G305_9ACTN</name>
<accession>A0ABQ4G305</accession>
<keyword evidence="2" id="KW-0808">Transferase</keyword>
<sequence>MANESALFLGQFLRSPALTGAVAPSSRRLSSAVCVPVPERGDPVVVELGPGTGPFTAEIQRRLGGRGRHLAVEINPRLAAHLAARHPGVELVVDTAAQLPALLAARGVAAADVIVSGLPWAAFSYGHQSSVLRAVVESLSPEGAFTTFSYVHARTLPPALRFRRRLAESFEEVVPGRTVWRNLPPAFVYHARRPRR</sequence>
<proteinExistence type="predicted"/>
<comment type="caution">
    <text evidence="2">The sequence shown here is derived from an EMBL/GenBank/DDBJ whole genome shotgun (WGS) entry which is preliminary data.</text>
</comment>
<dbReference type="EMBL" id="BOOC01000022">
    <property type="protein sequence ID" value="GIH41425.1"/>
    <property type="molecule type" value="Genomic_DNA"/>
</dbReference>
<evidence type="ECO:0000259" key="1">
    <source>
        <dbReference type="Pfam" id="PF13649"/>
    </source>
</evidence>
<dbReference type="GO" id="GO:0032259">
    <property type="term" value="P:methylation"/>
    <property type="evidence" value="ECO:0007669"/>
    <property type="project" value="UniProtKB-KW"/>
</dbReference>
<dbReference type="Pfam" id="PF13649">
    <property type="entry name" value="Methyltransf_25"/>
    <property type="match status" value="1"/>
</dbReference>
<dbReference type="SUPFAM" id="SSF53335">
    <property type="entry name" value="S-adenosyl-L-methionine-dependent methyltransferases"/>
    <property type="match status" value="1"/>
</dbReference>
<keyword evidence="3" id="KW-1185">Reference proteome</keyword>
<gene>
    <name evidence="2" type="ORF">Mco01_44250</name>
</gene>
<dbReference type="InterPro" id="IPR041698">
    <property type="entry name" value="Methyltransf_25"/>
</dbReference>
<organism evidence="2 3">
    <name type="scientific">Microbispora corallina</name>
    <dbReference type="NCBI Taxonomy" id="83302"/>
    <lineage>
        <taxon>Bacteria</taxon>
        <taxon>Bacillati</taxon>
        <taxon>Actinomycetota</taxon>
        <taxon>Actinomycetes</taxon>
        <taxon>Streptosporangiales</taxon>
        <taxon>Streptosporangiaceae</taxon>
        <taxon>Microbispora</taxon>
    </lineage>
</organism>
<dbReference type="Gene3D" id="3.40.50.150">
    <property type="entry name" value="Vaccinia Virus protein VP39"/>
    <property type="match status" value="1"/>
</dbReference>
<evidence type="ECO:0000313" key="3">
    <source>
        <dbReference type="Proteomes" id="UP000603904"/>
    </source>
</evidence>
<dbReference type="Proteomes" id="UP000603904">
    <property type="component" value="Unassembled WGS sequence"/>
</dbReference>
<reference evidence="2 3" key="1">
    <citation type="submission" date="2021-01" db="EMBL/GenBank/DDBJ databases">
        <title>Whole genome shotgun sequence of Microbispora corallina NBRC 16416.</title>
        <authorList>
            <person name="Komaki H."/>
            <person name="Tamura T."/>
        </authorList>
    </citation>
    <scope>NUCLEOTIDE SEQUENCE [LARGE SCALE GENOMIC DNA]</scope>
    <source>
        <strain evidence="2 3">NBRC 16416</strain>
    </source>
</reference>